<feature type="region of interest" description="Disordered" evidence="1">
    <location>
        <begin position="40"/>
        <end position="63"/>
    </location>
</feature>
<feature type="region of interest" description="Disordered" evidence="1">
    <location>
        <begin position="732"/>
        <end position="751"/>
    </location>
</feature>
<feature type="transmembrane region" description="Helical" evidence="2">
    <location>
        <begin position="165"/>
        <end position="182"/>
    </location>
</feature>
<evidence type="ECO:0000256" key="1">
    <source>
        <dbReference type="SAM" id="MobiDB-lite"/>
    </source>
</evidence>
<evidence type="ECO:0000313" key="4">
    <source>
        <dbReference type="Proteomes" id="UP001530400"/>
    </source>
</evidence>
<keyword evidence="4" id="KW-1185">Reference proteome</keyword>
<keyword evidence="2" id="KW-0812">Transmembrane</keyword>
<feature type="transmembrane region" description="Helical" evidence="2">
    <location>
        <begin position="375"/>
        <end position="395"/>
    </location>
</feature>
<protein>
    <submittedName>
        <fullName evidence="3">Uncharacterized protein</fullName>
    </submittedName>
</protein>
<reference evidence="3 4" key="1">
    <citation type="submission" date="2024-10" db="EMBL/GenBank/DDBJ databases">
        <title>Updated reference genomes for cyclostephanoid diatoms.</title>
        <authorList>
            <person name="Roberts W.R."/>
            <person name="Alverson A.J."/>
        </authorList>
    </citation>
    <scope>NUCLEOTIDE SEQUENCE [LARGE SCALE GENOMIC DNA]</scope>
    <source>
        <strain evidence="3 4">AJA010-31</strain>
    </source>
</reference>
<sequence length="751" mass="85593">MISTTYRPLLRYRADKDQYRRVTTGRKSSGDIDEAVLTDATSSDLEPTGQPNDKTHTQASNAITKSKKWKADNFERDYQLLQTALACSNSISNLQQLQRKYTLDYGFRRHPLFKDVLRSVCNVGGCTALLISCITAGAASLTECIPIWRKACLIFAKTVISMTTIHYWVVVMGLPLFLLAWAKSEEKTALPQSYKPHNNGLVQKLIGSFGPSALALDAYFENPRQQSNLPSFFYSLNDSVRLKRKGTTDFVMCLLENWSSSVVVSFIWRILCAIHSHSVGTYRTHNVAMGRDFSADIGAQFLPTLSRLITRIGAAAALYQYPQLLFELRRRDQPRPLCRPTSIMQWVVHNMFSWLPFGISADLAILAHSTQRSQLGSLSAGFVFSIIAPLCYLFAFTKLVRVSKSNDVSLSSATSFPEIDGITPKDSERAVNEKQQIKWRYQILWRTPQRIVQTLRIWLTVLVTNHTPLLNELDELKSIVRHDGFSTEGIQFNDQNRDQDELLAHKDEIIESLSLIFRDRDEALLNATNVRFMKHQESFDSKELDDVLGVAVQQTFGVGLSFDFEHFDAPEDEVSIHQLRARMAKSAIREKKTLDNVLSDELELLHRLRENVNVTGNNDSADREMKAAEAEVRNRYRTKVERIKSALMTMIPTNAESPDGMDKFDSPIMIAEYVNISAPVERRDLKAAILEAPDSLAAIEEYTRRNFGDQAADAYRQEELAYRVKEREMMKNIRQRHNKSQDETNEERRHL</sequence>
<evidence type="ECO:0000313" key="3">
    <source>
        <dbReference type="EMBL" id="KAL3794869.1"/>
    </source>
</evidence>
<comment type="caution">
    <text evidence="3">The sequence shown here is derived from an EMBL/GenBank/DDBJ whole genome shotgun (WGS) entry which is preliminary data.</text>
</comment>
<proteinExistence type="predicted"/>
<organism evidence="3 4">
    <name type="scientific">Cyclotella atomus</name>
    <dbReference type="NCBI Taxonomy" id="382360"/>
    <lineage>
        <taxon>Eukaryota</taxon>
        <taxon>Sar</taxon>
        <taxon>Stramenopiles</taxon>
        <taxon>Ochrophyta</taxon>
        <taxon>Bacillariophyta</taxon>
        <taxon>Coscinodiscophyceae</taxon>
        <taxon>Thalassiosirophycidae</taxon>
        <taxon>Stephanodiscales</taxon>
        <taxon>Stephanodiscaceae</taxon>
        <taxon>Cyclotella</taxon>
    </lineage>
</organism>
<accession>A0ABD3Q4H7</accession>
<dbReference type="EMBL" id="JALLPJ020000340">
    <property type="protein sequence ID" value="KAL3794869.1"/>
    <property type="molecule type" value="Genomic_DNA"/>
</dbReference>
<gene>
    <name evidence="3" type="ORF">ACHAWO_007643</name>
</gene>
<keyword evidence="2" id="KW-0472">Membrane</keyword>
<evidence type="ECO:0000256" key="2">
    <source>
        <dbReference type="SAM" id="Phobius"/>
    </source>
</evidence>
<name>A0ABD3Q4H7_9STRA</name>
<keyword evidence="2" id="KW-1133">Transmembrane helix</keyword>
<dbReference type="AlphaFoldDB" id="A0ABD3Q4H7"/>
<feature type="compositionally biased region" description="Basic and acidic residues" evidence="1">
    <location>
        <begin position="739"/>
        <end position="751"/>
    </location>
</feature>
<dbReference type="Proteomes" id="UP001530400">
    <property type="component" value="Unassembled WGS sequence"/>
</dbReference>